<evidence type="ECO:0000256" key="1">
    <source>
        <dbReference type="SAM" id="Phobius"/>
    </source>
</evidence>
<comment type="caution">
    <text evidence="2">The sequence shown here is derived from an EMBL/GenBank/DDBJ whole genome shotgun (WGS) entry which is preliminary data.</text>
</comment>
<proteinExistence type="predicted"/>
<organism evidence="2 3">
    <name type="scientific">Lusitaniella coriacea LEGE 07157</name>
    <dbReference type="NCBI Taxonomy" id="945747"/>
    <lineage>
        <taxon>Bacteria</taxon>
        <taxon>Bacillati</taxon>
        <taxon>Cyanobacteriota</taxon>
        <taxon>Cyanophyceae</taxon>
        <taxon>Spirulinales</taxon>
        <taxon>Lusitaniellaceae</taxon>
        <taxon>Lusitaniella</taxon>
    </lineage>
</organism>
<keyword evidence="3" id="KW-1185">Reference proteome</keyword>
<reference evidence="2" key="1">
    <citation type="submission" date="2020-10" db="EMBL/GenBank/DDBJ databases">
        <authorList>
            <person name="Castelo-Branco R."/>
            <person name="Eusebio N."/>
            <person name="Adriana R."/>
            <person name="Vieira A."/>
            <person name="Brugerolle De Fraissinette N."/>
            <person name="Rezende De Castro R."/>
            <person name="Schneider M.P."/>
            <person name="Vasconcelos V."/>
            <person name="Leao P.N."/>
        </authorList>
    </citation>
    <scope>NUCLEOTIDE SEQUENCE</scope>
    <source>
        <strain evidence="2">LEGE 07157</strain>
    </source>
</reference>
<dbReference type="EMBL" id="JADEWZ010000006">
    <property type="protein sequence ID" value="MBE9115307.1"/>
    <property type="molecule type" value="Genomic_DNA"/>
</dbReference>
<keyword evidence="1" id="KW-0812">Transmembrane</keyword>
<dbReference type="PANTHER" id="PTHR37826:SF3">
    <property type="entry name" value="J DOMAIN-CONTAINING PROTEIN"/>
    <property type="match status" value="1"/>
</dbReference>
<evidence type="ECO:0000313" key="3">
    <source>
        <dbReference type="Proteomes" id="UP000654482"/>
    </source>
</evidence>
<protein>
    <recommendedName>
        <fullName evidence="4">Primosomal protein N' (Replication factor Y)-superfamily II helicase</fullName>
    </recommendedName>
</protein>
<feature type="transmembrane region" description="Helical" evidence="1">
    <location>
        <begin position="358"/>
        <end position="380"/>
    </location>
</feature>
<accession>A0A8J7B3T0</accession>
<evidence type="ECO:0000313" key="2">
    <source>
        <dbReference type="EMBL" id="MBE9115307.1"/>
    </source>
</evidence>
<dbReference type="PANTHER" id="PTHR37826">
    <property type="entry name" value="FLOTILLIN BAND_7_5 DOMAIN PROTEIN"/>
    <property type="match status" value="1"/>
</dbReference>
<name>A0A8J7B3T0_9CYAN</name>
<gene>
    <name evidence="2" type="ORF">IQ249_05280</name>
</gene>
<dbReference type="Gene3D" id="2.20.28.30">
    <property type="entry name" value="RNA polymerase ii, chain L"/>
    <property type="match status" value="1"/>
</dbReference>
<dbReference type="Proteomes" id="UP000654482">
    <property type="component" value="Unassembled WGS sequence"/>
</dbReference>
<keyword evidence="1" id="KW-1133">Transmembrane helix</keyword>
<sequence length="382" mass="43014">MPLVLYAIAPMTQKPSNLQQFPCPQCGANLAFNPSAGKLRCDYCGWREAIAETEEILEERTYEQYLNANQTQLALLSSTALEVACDKCGASMTFEPPKVSGKCPFCASPIVAQPKQADPTLAPEGIVPFTIGRKAARQHLQQWLNGLWFAPKELKTLAKPEKIQGVYLPFWTYDAQTDSHYRGERGTHYYVTETYTEMNSEGEEETRTRQVEKTRWNSVSGNVSRFFDDILVAATQLVPLKYLNALEPWHLKESLRPYDPSYLAGFEAQRSQVALEEGFETAKGRMKSQIRLDAERDIGGDEQRVTNVATNYSDVTFKHILLPVWLTAYRFRDRQYQVAINARTGEVQGSRPYSVRRIVLAVFAGICAAAIVIMVVGMIMSN</sequence>
<keyword evidence="1" id="KW-0472">Membrane</keyword>
<dbReference type="AlphaFoldDB" id="A0A8J7B3T0"/>
<evidence type="ECO:0008006" key="4">
    <source>
        <dbReference type="Google" id="ProtNLM"/>
    </source>
</evidence>
<dbReference type="RefSeq" id="WP_194028402.1">
    <property type="nucleotide sequence ID" value="NZ_JADEWZ010000006.1"/>
</dbReference>